<evidence type="ECO:0000256" key="1">
    <source>
        <dbReference type="ARBA" id="ARBA00005952"/>
    </source>
</evidence>
<keyword evidence="2 6" id="KW-0889">Transcription antitermination</keyword>
<keyword evidence="9" id="KW-1185">Reference proteome</keyword>
<dbReference type="InterPro" id="IPR035926">
    <property type="entry name" value="NusB-like_sf"/>
</dbReference>
<gene>
    <name evidence="6 8" type="primary">nusB</name>
    <name evidence="8" type="ORF">ACFSOY_12995</name>
</gene>
<dbReference type="Proteomes" id="UP001597343">
    <property type="component" value="Unassembled WGS sequence"/>
</dbReference>
<dbReference type="NCBIfam" id="TIGR01951">
    <property type="entry name" value="nusB"/>
    <property type="match status" value="1"/>
</dbReference>
<reference evidence="9" key="1">
    <citation type="journal article" date="2019" name="Int. J. Syst. Evol. Microbiol.">
        <title>The Global Catalogue of Microorganisms (GCM) 10K type strain sequencing project: providing services to taxonomists for standard genome sequencing and annotation.</title>
        <authorList>
            <consortium name="The Broad Institute Genomics Platform"/>
            <consortium name="The Broad Institute Genome Sequencing Center for Infectious Disease"/>
            <person name="Wu L."/>
            <person name="Ma J."/>
        </authorList>
    </citation>
    <scope>NUCLEOTIDE SEQUENCE [LARGE SCALE GENOMIC DNA]</scope>
    <source>
        <strain evidence="9">CGMCC 1.13574</strain>
    </source>
</reference>
<evidence type="ECO:0000256" key="6">
    <source>
        <dbReference type="HAMAP-Rule" id="MF_00073"/>
    </source>
</evidence>
<accession>A0ABW4ZZ92</accession>
<dbReference type="PANTHER" id="PTHR11078">
    <property type="entry name" value="N UTILIZATION SUBSTANCE PROTEIN B-RELATED"/>
    <property type="match status" value="1"/>
</dbReference>
<evidence type="ECO:0000313" key="9">
    <source>
        <dbReference type="Proteomes" id="UP001597343"/>
    </source>
</evidence>
<name>A0ABW4ZZ92_9BACL</name>
<dbReference type="SUPFAM" id="SSF48013">
    <property type="entry name" value="NusB-like"/>
    <property type="match status" value="1"/>
</dbReference>
<dbReference type="PANTHER" id="PTHR11078:SF3">
    <property type="entry name" value="ANTITERMINATION NUSB DOMAIN-CONTAINING PROTEIN"/>
    <property type="match status" value="1"/>
</dbReference>
<keyword evidence="5 6" id="KW-0804">Transcription</keyword>
<keyword evidence="4 6" id="KW-0805">Transcription regulation</keyword>
<comment type="caution">
    <text evidence="8">The sequence shown here is derived from an EMBL/GenBank/DDBJ whole genome shotgun (WGS) entry which is preliminary data.</text>
</comment>
<evidence type="ECO:0000256" key="5">
    <source>
        <dbReference type="ARBA" id="ARBA00023163"/>
    </source>
</evidence>
<dbReference type="HAMAP" id="MF_00073">
    <property type="entry name" value="NusB"/>
    <property type="match status" value="1"/>
</dbReference>
<dbReference type="Pfam" id="PF01029">
    <property type="entry name" value="NusB"/>
    <property type="match status" value="1"/>
</dbReference>
<keyword evidence="3 6" id="KW-0694">RNA-binding</keyword>
<evidence type="ECO:0000256" key="3">
    <source>
        <dbReference type="ARBA" id="ARBA00022884"/>
    </source>
</evidence>
<evidence type="ECO:0000259" key="7">
    <source>
        <dbReference type="Pfam" id="PF01029"/>
    </source>
</evidence>
<protein>
    <recommendedName>
        <fullName evidence="6">Transcription antitermination protein NusB</fullName>
    </recommendedName>
    <alternativeName>
        <fullName evidence="6">Antitermination factor NusB</fullName>
    </alternativeName>
</protein>
<sequence length="142" mass="15922">MSRRTSREFALQGLFQIDVAKADVHEAIEHVLEQEGAEIDPLFVRDLVSGTSKHVDRIDEILKTNTTGWDLKRMANVDRNVLRMALYEMLLHTETPTSVVLDEAIDMAKAFSTPESGKFVNGVLAKIVPVIDNLRVEFAQGE</sequence>
<proteinExistence type="inferred from homology"/>
<feature type="domain" description="NusB/RsmB/TIM44" evidence="7">
    <location>
        <begin position="5"/>
        <end position="128"/>
    </location>
</feature>
<comment type="function">
    <text evidence="6">Involved in transcription antitermination. Required for transcription of ribosomal RNA (rRNA) genes. Binds specifically to the boxA antiterminator sequence of the ribosomal RNA (rrn) operons.</text>
</comment>
<dbReference type="Gene3D" id="1.10.940.10">
    <property type="entry name" value="NusB-like"/>
    <property type="match status" value="1"/>
</dbReference>
<evidence type="ECO:0000313" key="8">
    <source>
        <dbReference type="EMBL" id="MFD2170901.1"/>
    </source>
</evidence>
<dbReference type="EMBL" id="JBHUIO010000008">
    <property type="protein sequence ID" value="MFD2170901.1"/>
    <property type="molecule type" value="Genomic_DNA"/>
</dbReference>
<dbReference type="InterPro" id="IPR011605">
    <property type="entry name" value="NusB_fam"/>
</dbReference>
<evidence type="ECO:0000256" key="4">
    <source>
        <dbReference type="ARBA" id="ARBA00023015"/>
    </source>
</evidence>
<dbReference type="RefSeq" id="WP_386047281.1">
    <property type="nucleotide sequence ID" value="NZ_JBHUIO010000008.1"/>
</dbReference>
<organism evidence="8 9">
    <name type="scientific">Tumebacillus lipolyticus</name>
    <dbReference type="NCBI Taxonomy" id="1280370"/>
    <lineage>
        <taxon>Bacteria</taxon>
        <taxon>Bacillati</taxon>
        <taxon>Bacillota</taxon>
        <taxon>Bacilli</taxon>
        <taxon>Bacillales</taxon>
        <taxon>Alicyclobacillaceae</taxon>
        <taxon>Tumebacillus</taxon>
    </lineage>
</organism>
<dbReference type="InterPro" id="IPR006027">
    <property type="entry name" value="NusB_RsmB_TIM44"/>
</dbReference>
<comment type="similarity">
    <text evidence="1 6">Belongs to the NusB family.</text>
</comment>
<evidence type="ECO:0000256" key="2">
    <source>
        <dbReference type="ARBA" id="ARBA00022814"/>
    </source>
</evidence>